<comment type="caution">
    <text evidence="3">The sequence shown here is derived from an EMBL/GenBank/DDBJ whole genome shotgun (WGS) entry which is preliminary data.</text>
</comment>
<name>A0A0M8NAG0_ESCWE</name>
<keyword evidence="2" id="KW-0812">Transmembrane</keyword>
<feature type="compositionally biased region" description="Low complexity" evidence="1">
    <location>
        <begin position="81"/>
        <end position="91"/>
    </location>
</feature>
<dbReference type="EMBL" id="LGSR01000001">
    <property type="protein sequence ID" value="KOS23351.1"/>
    <property type="molecule type" value="Genomic_DNA"/>
</dbReference>
<evidence type="ECO:0000256" key="1">
    <source>
        <dbReference type="SAM" id="MobiDB-lite"/>
    </source>
</evidence>
<accession>A0A0M8NAG0</accession>
<feature type="region of interest" description="Disordered" evidence="1">
    <location>
        <begin position="43"/>
        <end position="91"/>
    </location>
</feature>
<feature type="region of interest" description="Disordered" evidence="1">
    <location>
        <begin position="264"/>
        <end position="416"/>
    </location>
</feature>
<dbReference type="AlphaFoldDB" id="A0A0M8NAG0"/>
<dbReference type="STRING" id="150374.A0A0M8NAG0"/>
<gene>
    <name evidence="3" type="ORF">ESCO_006657</name>
</gene>
<protein>
    <submittedName>
        <fullName evidence="3">Uncharacterized protein</fullName>
    </submittedName>
</protein>
<sequence>MQDAWIFLVVVGAGAVIISVVLSVVYMQRRKQKQRATKYQQALGEDNLESQPSSLRLVVASPPTSQSSRTGRSRNIPSSTGRGASSAAGAAAGAANARNSAAVDRHASIRSVMTLPAYRQTASNNEQVLGREGERDGIDTIIDLPTEEEHEALREDEMEAMYQIRLARRQQIEGQQQRRAERRDARQRGDSAALAGLRARARAASNSSPIEHLRREMERAKQLRNRAVPIVSYADLGVARHDGTRIRANSNDSERMALLTEAAAAAATATNTDTNTTDGSSQLPRPSLHTREPSAASVMSVDSDDPAARVRSAPHSRGGSQSAGGGAMAGSSPELVEADVGDEQIPPPDYEDISLADAEADGGSIQSRHSITEPPPDYTGPYRSGSQRTELGRARAASTGRGPAGDTIGSPCCPKS</sequence>
<reference evidence="3 4" key="1">
    <citation type="submission" date="2015-07" db="EMBL/GenBank/DDBJ databases">
        <title>The genome of the fungus Escovopsis weberi, a specialized disease agent of ant agriculture.</title>
        <authorList>
            <person name="de Man T.J."/>
            <person name="Stajich J.E."/>
            <person name="Kubicek C.P."/>
            <person name="Chenthamara K."/>
            <person name="Atanasova L."/>
            <person name="Druzhinina I.S."/>
            <person name="Birnbaum S."/>
            <person name="Barribeau S.M."/>
            <person name="Teiling C."/>
            <person name="Suen G."/>
            <person name="Currie C."/>
            <person name="Gerardo N.M."/>
        </authorList>
    </citation>
    <scope>NUCLEOTIDE SEQUENCE [LARGE SCALE GENOMIC DNA]</scope>
</reference>
<organism evidence="3 4">
    <name type="scientific">Escovopsis weberi</name>
    <dbReference type="NCBI Taxonomy" id="150374"/>
    <lineage>
        <taxon>Eukaryota</taxon>
        <taxon>Fungi</taxon>
        <taxon>Dikarya</taxon>
        <taxon>Ascomycota</taxon>
        <taxon>Pezizomycotina</taxon>
        <taxon>Sordariomycetes</taxon>
        <taxon>Hypocreomycetidae</taxon>
        <taxon>Hypocreales</taxon>
        <taxon>Hypocreaceae</taxon>
        <taxon>Escovopsis</taxon>
    </lineage>
</organism>
<keyword evidence="2" id="KW-1133">Transmembrane helix</keyword>
<feature type="transmembrane region" description="Helical" evidence="2">
    <location>
        <begin position="6"/>
        <end position="27"/>
    </location>
</feature>
<evidence type="ECO:0000313" key="4">
    <source>
        <dbReference type="Proteomes" id="UP000053831"/>
    </source>
</evidence>
<feature type="compositionally biased region" description="Polar residues" evidence="1">
    <location>
        <begin position="62"/>
        <end position="80"/>
    </location>
</feature>
<dbReference type="OrthoDB" id="5376312at2759"/>
<evidence type="ECO:0000256" key="2">
    <source>
        <dbReference type="SAM" id="Phobius"/>
    </source>
</evidence>
<keyword evidence="2" id="KW-0472">Membrane</keyword>
<feature type="region of interest" description="Disordered" evidence="1">
    <location>
        <begin position="171"/>
        <end position="192"/>
    </location>
</feature>
<dbReference type="Proteomes" id="UP000053831">
    <property type="component" value="Unassembled WGS sequence"/>
</dbReference>
<feature type="compositionally biased region" description="Low complexity" evidence="1">
    <location>
        <begin position="264"/>
        <end position="278"/>
    </location>
</feature>
<keyword evidence="4" id="KW-1185">Reference proteome</keyword>
<feature type="compositionally biased region" description="Basic and acidic residues" evidence="1">
    <location>
        <begin position="176"/>
        <end position="189"/>
    </location>
</feature>
<feature type="compositionally biased region" description="Acidic residues" evidence="1">
    <location>
        <begin position="349"/>
        <end position="360"/>
    </location>
</feature>
<proteinExistence type="predicted"/>
<evidence type="ECO:0000313" key="3">
    <source>
        <dbReference type="EMBL" id="KOS23351.1"/>
    </source>
</evidence>